<gene>
    <name evidence="9" type="ORF">F5984_08595</name>
</gene>
<reference evidence="9 10" key="1">
    <citation type="submission" date="2019-10" db="EMBL/GenBank/DDBJ databases">
        <title>Rudanella paleaurantiibacter sp. nov., isolated from sludge.</title>
        <authorList>
            <person name="Xu S.Q."/>
        </authorList>
    </citation>
    <scope>NUCLEOTIDE SEQUENCE [LARGE SCALE GENOMIC DNA]</scope>
    <source>
        <strain evidence="9 10">HX-22-17</strain>
    </source>
</reference>
<accession>A0A7J5U368</accession>
<dbReference type="Pfam" id="PF01694">
    <property type="entry name" value="Rhomboid"/>
    <property type="match status" value="1"/>
</dbReference>
<protein>
    <submittedName>
        <fullName evidence="9">Rhomboid family intramembrane serine protease</fullName>
    </submittedName>
</protein>
<organism evidence="9 10">
    <name type="scientific">Rudanella paleaurantiibacter</name>
    <dbReference type="NCBI Taxonomy" id="2614655"/>
    <lineage>
        <taxon>Bacteria</taxon>
        <taxon>Pseudomonadati</taxon>
        <taxon>Bacteroidota</taxon>
        <taxon>Cytophagia</taxon>
        <taxon>Cytophagales</taxon>
        <taxon>Cytophagaceae</taxon>
        <taxon>Rudanella</taxon>
    </lineage>
</organism>
<feature type="domain" description="Peptidase S54 rhomboid" evidence="8">
    <location>
        <begin position="38"/>
        <end position="190"/>
    </location>
</feature>
<dbReference type="GO" id="GO:0004252">
    <property type="term" value="F:serine-type endopeptidase activity"/>
    <property type="evidence" value="ECO:0007669"/>
    <property type="project" value="InterPro"/>
</dbReference>
<evidence type="ECO:0000256" key="5">
    <source>
        <dbReference type="ARBA" id="ARBA00022989"/>
    </source>
</evidence>
<evidence type="ECO:0000259" key="8">
    <source>
        <dbReference type="Pfam" id="PF01694"/>
    </source>
</evidence>
<evidence type="ECO:0000313" key="9">
    <source>
        <dbReference type="EMBL" id="KAB7732249.1"/>
    </source>
</evidence>
<dbReference type="PANTHER" id="PTHR43731">
    <property type="entry name" value="RHOMBOID PROTEASE"/>
    <property type="match status" value="1"/>
</dbReference>
<keyword evidence="10" id="KW-1185">Reference proteome</keyword>
<evidence type="ECO:0000256" key="1">
    <source>
        <dbReference type="ARBA" id="ARBA00004141"/>
    </source>
</evidence>
<dbReference type="Gene3D" id="1.20.1540.10">
    <property type="entry name" value="Rhomboid-like"/>
    <property type="match status" value="1"/>
</dbReference>
<comment type="similarity">
    <text evidence="2">Belongs to the peptidase S54 family.</text>
</comment>
<dbReference type="RefSeq" id="WP_152123818.1">
    <property type="nucleotide sequence ID" value="NZ_WELI01000002.1"/>
</dbReference>
<feature type="transmembrane region" description="Helical" evidence="7">
    <location>
        <begin position="74"/>
        <end position="97"/>
    </location>
</feature>
<sequence length="207" mass="23736">MSITLLIIVVTIAISVWAWNNHDLMNRWIMNPYQVARRGQYYRLLTSGFLHADWGHLIFNMLSFYFFGSYIEQLFAFMFGASSAIWLIGFYLVAIIVSDLPTFFKHRHNPGYNSLGASGGVSAIIFASILFRPLTPLYLMFIPIPVPGFIFGIFYLAYSFYESRRGYGNVNHDAHIYGALFGIVFMIATFPGVLPSFFEQIASWRLF</sequence>
<dbReference type="InterPro" id="IPR050925">
    <property type="entry name" value="Rhomboid_protease_S54"/>
</dbReference>
<keyword evidence="9" id="KW-0645">Protease</keyword>
<evidence type="ECO:0000256" key="2">
    <source>
        <dbReference type="ARBA" id="ARBA00009045"/>
    </source>
</evidence>
<feature type="transmembrane region" description="Helical" evidence="7">
    <location>
        <begin position="176"/>
        <end position="198"/>
    </location>
</feature>
<keyword evidence="3 7" id="KW-0812">Transmembrane</keyword>
<feature type="transmembrane region" description="Helical" evidence="7">
    <location>
        <begin position="42"/>
        <end position="67"/>
    </location>
</feature>
<evidence type="ECO:0000313" key="10">
    <source>
        <dbReference type="Proteomes" id="UP000488299"/>
    </source>
</evidence>
<name>A0A7J5U368_9BACT</name>
<feature type="transmembrane region" description="Helical" evidence="7">
    <location>
        <begin position="112"/>
        <end position="131"/>
    </location>
</feature>
<dbReference type="EMBL" id="WELI01000002">
    <property type="protein sequence ID" value="KAB7732249.1"/>
    <property type="molecule type" value="Genomic_DNA"/>
</dbReference>
<evidence type="ECO:0000256" key="6">
    <source>
        <dbReference type="ARBA" id="ARBA00023136"/>
    </source>
</evidence>
<proteinExistence type="inferred from homology"/>
<dbReference type="Proteomes" id="UP000488299">
    <property type="component" value="Unassembled WGS sequence"/>
</dbReference>
<comment type="subcellular location">
    <subcellularLocation>
        <location evidence="1">Membrane</location>
        <topology evidence="1">Multi-pass membrane protein</topology>
    </subcellularLocation>
</comment>
<evidence type="ECO:0000256" key="3">
    <source>
        <dbReference type="ARBA" id="ARBA00022692"/>
    </source>
</evidence>
<keyword evidence="6 7" id="KW-0472">Membrane</keyword>
<dbReference type="InterPro" id="IPR035952">
    <property type="entry name" value="Rhomboid-like_sf"/>
</dbReference>
<dbReference type="GO" id="GO:0006508">
    <property type="term" value="P:proteolysis"/>
    <property type="evidence" value="ECO:0007669"/>
    <property type="project" value="UniProtKB-KW"/>
</dbReference>
<dbReference type="InterPro" id="IPR022764">
    <property type="entry name" value="Peptidase_S54_rhomboid_dom"/>
</dbReference>
<dbReference type="PANTHER" id="PTHR43731:SF14">
    <property type="entry name" value="PRESENILIN-ASSOCIATED RHOMBOID-LIKE PROTEIN, MITOCHONDRIAL"/>
    <property type="match status" value="1"/>
</dbReference>
<keyword evidence="5 7" id="KW-1133">Transmembrane helix</keyword>
<keyword evidence="4" id="KW-0378">Hydrolase</keyword>
<feature type="transmembrane region" description="Helical" evidence="7">
    <location>
        <begin position="138"/>
        <end position="161"/>
    </location>
</feature>
<dbReference type="AlphaFoldDB" id="A0A7J5U368"/>
<dbReference type="GO" id="GO:0016020">
    <property type="term" value="C:membrane"/>
    <property type="evidence" value="ECO:0007669"/>
    <property type="project" value="UniProtKB-SubCell"/>
</dbReference>
<evidence type="ECO:0000256" key="7">
    <source>
        <dbReference type="SAM" id="Phobius"/>
    </source>
</evidence>
<dbReference type="SUPFAM" id="SSF144091">
    <property type="entry name" value="Rhomboid-like"/>
    <property type="match status" value="1"/>
</dbReference>
<comment type="caution">
    <text evidence="9">The sequence shown here is derived from an EMBL/GenBank/DDBJ whole genome shotgun (WGS) entry which is preliminary data.</text>
</comment>
<evidence type="ECO:0000256" key="4">
    <source>
        <dbReference type="ARBA" id="ARBA00022801"/>
    </source>
</evidence>